<evidence type="ECO:0000313" key="1">
    <source>
        <dbReference type="EMBL" id="KAH1121735.1"/>
    </source>
</evidence>
<proteinExistence type="predicted"/>
<name>A0A9D3WEA7_9ROSI</name>
<reference evidence="1 2" key="1">
    <citation type="journal article" date="2021" name="Plant Biotechnol. J.">
        <title>Multi-omics assisted identification of the key and species-specific regulatory components of drought-tolerant mechanisms in Gossypium stocksii.</title>
        <authorList>
            <person name="Yu D."/>
            <person name="Ke L."/>
            <person name="Zhang D."/>
            <person name="Wu Y."/>
            <person name="Sun Y."/>
            <person name="Mei J."/>
            <person name="Sun J."/>
            <person name="Sun Y."/>
        </authorList>
    </citation>
    <scope>NUCLEOTIDE SEQUENCE [LARGE SCALE GENOMIC DNA]</scope>
    <source>
        <strain evidence="2">cv. E1</strain>
        <tissue evidence="1">Leaf</tissue>
    </source>
</reference>
<protein>
    <recommendedName>
        <fullName evidence="3">Reverse transcriptase domain-containing protein</fullName>
    </recommendedName>
</protein>
<evidence type="ECO:0008006" key="3">
    <source>
        <dbReference type="Google" id="ProtNLM"/>
    </source>
</evidence>
<dbReference type="Proteomes" id="UP000828251">
    <property type="component" value="Unassembled WGS sequence"/>
</dbReference>
<keyword evidence="2" id="KW-1185">Reference proteome</keyword>
<comment type="caution">
    <text evidence="1">The sequence shown here is derived from an EMBL/GenBank/DDBJ whole genome shotgun (WGS) entry which is preliminary data.</text>
</comment>
<accession>A0A9D3WEA7</accession>
<evidence type="ECO:0000313" key="2">
    <source>
        <dbReference type="Proteomes" id="UP000828251"/>
    </source>
</evidence>
<organism evidence="1 2">
    <name type="scientific">Gossypium stocksii</name>
    <dbReference type="NCBI Taxonomy" id="47602"/>
    <lineage>
        <taxon>Eukaryota</taxon>
        <taxon>Viridiplantae</taxon>
        <taxon>Streptophyta</taxon>
        <taxon>Embryophyta</taxon>
        <taxon>Tracheophyta</taxon>
        <taxon>Spermatophyta</taxon>
        <taxon>Magnoliopsida</taxon>
        <taxon>eudicotyledons</taxon>
        <taxon>Gunneridae</taxon>
        <taxon>Pentapetalae</taxon>
        <taxon>rosids</taxon>
        <taxon>malvids</taxon>
        <taxon>Malvales</taxon>
        <taxon>Malvaceae</taxon>
        <taxon>Malvoideae</taxon>
        <taxon>Gossypium</taxon>
    </lineage>
</organism>
<dbReference type="OrthoDB" id="914234at2759"/>
<dbReference type="EMBL" id="JAIQCV010000002">
    <property type="protein sequence ID" value="KAH1121735.1"/>
    <property type="molecule type" value="Genomic_DNA"/>
</dbReference>
<gene>
    <name evidence="1" type="ORF">J1N35_004895</name>
</gene>
<sequence length="94" mass="10529">MGEWIMDEDVLKQEAVTFYKNLYKEQSRGMDGLGSGAFPILSQEDILFLSRPVSNDEIKKALFDMAPLKAPGSDGLHAIFYQSQWEVVGPSICE</sequence>
<dbReference type="AlphaFoldDB" id="A0A9D3WEA7"/>